<reference evidence="3" key="1">
    <citation type="submission" date="2020-06" db="EMBL/GenBank/DDBJ databases">
        <title>A chromosome-scale genome assembly of Talaromyces rugulosus W13939.</title>
        <authorList>
            <person name="Wang B."/>
            <person name="Guo L."/>
            <person name="Ye K."/>
            <person name="Wang L."/>
        </authorList>
    </citation>
    <scope>NUCLEOTIDE SEQUENCE [LARGE SCALE GENOMIC DNA]</scope>
    <source>
        <strain evidence="3">W13939</strain>
    </source>
</reference>
<gene>
    <name evidence="2" type="ORF">TRUGW13939_03276</name>
</gene>
<protein>
    <submittedName>
        <fullName evidence="2">Uncharacterized protein</fullName>
    </submittedName>
</protein>
<name>A0A7H8QQQ8_TALRU</name>
<dbReference type="RefSeq" id="XP_035342354.1">
    <property type="nucleotide sequence ID" value="XM_035486461.1"/>
</dbReference>
<proteinExistence type="predicted"/>
<keyword evidence="3" id="KW-1185">Reference proteome</keyword>
<evidence type="ECO:0000256" key="1">
    <source>
        <dbReference type="SAM" id="MobiDB-lite"/>
    </source>
</evidence>
<evidence type="ECO:0000313" key="2">
    <source>
        <dbReference type="EMBL" id="QKX56176.1"/>
    </source>
</evidence>
<sequence length="105" mass="12039">MQIKLLGRQVIQRHKQAKEKHRQQQKALGRATDNAVIPREYGQFVQPGDQVPPRGDVARYEDAEGEDGKGWFRVSAFEVLRFQDERIAWIGVGYTSISDEIIIES</sequence>
<dbReference type="GeneID" id="55990781"/>
<dbReference type="Proteomes" id="UP000509510">
    <property type="component" value="Chromosome II"/>
</dbReference>
<dbReference type="AlphaFoldDB" id="A0A7H8QQQ8"/>
<feature type="compositionally biased region" description="Basic residues" evidence="1">
    <location>
        <begin position="14"/>
        <end position="24"/>
    </location>
</feature>
<evidence type="ECO:0000313" key="3">
    <source>
        <dbReference type="Proteomes" id="UP000509510"/>
    </source>
</evidence>
<accession>A0A7H8QQQ8</accession>
<feature type="region of interest" description="Disordered" evidence="1">
    <location>
        <begin position="14"/>
        <end position="33"/>
    </location>
</feature>
<organism evidence="2 3">
    <name type="scientific">Talaromyces rugulosus</name>
    <name type="common">Penicillium rugulosum</name>
    <dbReference type="NCBI Taxonomy" id="121627"/>
    <lineage>
        <taxon>Eukaryota</taxon>
        <taxon>Fungi</taxon>
        <taxon>Dikarya</taxon>
        <taxon>Ascomycota</taxon>
        <taxon>Pezizomycotina</taxon>
        <taxon>Eurotiomycetes</taxon>
        <taxon>Eurotiomycetidae</taxon>
        <taxon>Eurotiales</taxon>
        <taxon>Trichocomaceae</taxon>
        <taxon>Talaromyces</taxon>
        <taxon>Talaromyces sect. Islandici</taxon>
    </lineage>
</organism>
<dbReference type="KEGG" id="trg:TRUGW13939_03276"/>
<dbReference type="EMBL" id="CP055899">
    <property type="protein sequence ID" value="QKX56176.1"/>
    <property type="molecule type" value="Genomic_DNA"/>
</dbReference>